<dbReference type="CDD" id="cd18722">
    <property type="entry name" value="PIN_NicB-like"/>
    <property type="match status" value="1"/>
</dbReference>
<name>A0A5B8S7J8_9SPHN</name>
<organism evidence="2 3">
    <name type="scientific">Novosphingobium ginsenosidimutans</name>
    <dbReference type="NCBI Taxonomy" id="1176536"/>
    <lineage>
        <taxon>Bacteria</taxon>
        <taxon>Pseudomonadati</taxon>
        <taxon>Pseudomonadota</taxon>
        <taxon>Alphaproteobacteria</taxon>
        <taxon>Sphingomonadales</taxon>
        <taxon>Sphingomonadaceae</taxon>
        <taxon>Novosphingobium</taxon>
    </lineage>
</organism>
<dbReference type="GO" id="GO:0004540">
    <property type="term" value="F:RNA nuclease activity"/>
    <property type="evidence" value="ECO:0007669"/>
    <property type="project" value="InterPro"/>
</dbReference>
<dbReference type="OrthoDB" id="9809421at2"/>
<dbReference type="AlphaFoldDB" id="A0A5B8S7J8"/>
<gene>
    <name evidence="2" type="ORF">FRF71_10000</name>
</gene>
<evidence type="ECO:0000313" key="2">
    <source>
        <dbReference type="EMBL" id="QEA16435.1"/>
    </source>
</evidence>
<dbReference type="EMBL" id="CP042345">
    <property type="protein sequence ID" value="QEA16435.1"/>
    <property type="molecule type" value="Genomic_DNA"/>
</dbReference>
<dbReference type="RefSeq" id="WP_147090516.1">
    <property type="nucleotide sequence ID" value="NZ_BAABJD010000006.1"/>
</dbReference>
<dbReference type="InterPro" id="IPR021139">
    <property type="entry name" value="NYN"/>
</dbReference>
<evidence type="ECO:0000259" key="1">
    <source>
        <dbReference type="Pfam" id="PF01936"/>
    </source>
</evidence>
<proteinExistence type="predicted"/>
<dbReference type="Pfam" id="PF01936">
    <property type="entry name" value="NYN"/>
    <property type="match status" value="1"/>
</dbReference>
<sequence>MTIVRVYIDGFNVYHAIEQQGDPRLKWLNYWQLSQSLLRPGETLDAVHFFTAVWRFETTKQKRHENFIAALDAYGVQVHQGDFGKPKKWCATHERFCKFREEKQTDVGIAVRMLVDASGGQPQRMILVTADSDQIPTARALRQMDHISLTLAFPPGRAGEARELGELIPDRLELKPERLLTHQLPRSVHKDGRLVATMPAIYRR</sequence>
<evidence type="ECO:0000313" key="3">
    <source>
        <dbReference type="Proteomes" id="UP000321172"/>
    </source>
</evidence>
<dbReference type="Gene3D" id="3.40.50.1010">
    <property type="entry name" value="5'-nuclease"/>
    <property type="match status" value="1"/>
</dbReference>
<dbReference type="Proteomes" id="UP000321172">
    <property type="component" value="Chromosome"/>
</dbReference>
<dbReference type="KEGG" id="ngf:FRF71_10000"/>
<keyword evidence="3" id="KW-1185">Reference proteome</keyword>
<protein>
    <submittedName>
        <fullName evidence="2">NYN domain-containing protein</fullName>
    </submittedName>
</protein>
<feature type="domain" description="NYN" evidence="1">
    <location>
        <begin position="5"/>
        <end position="152"/>
    </location>
</feature>
<reference evidence="2 3" key="1">
    <citation type="journal article" date="2013" name="J. Microbiol. Biotechnol.">
        <title>Novosphingobium ginsenosidimutans sp. nov., with the ability to convert ginsenoside.</title>
        <authorList>
            <person name="Kim J.K."/>
            <person name="He D."/>
            <person name="Liu Q.M."/>
            <person name="Park H.Y."/>
            <person name="Jung M.S."/>
            <person name="Yoon M.H."/>
            <person name="Kim S.C."/>
            <person name="Im W.T."/>
        </authorList>
    </citation>
    <scope>NUCLEOTIDE SEQUENCE [LARGE SCALE GENOMIC DNA]</scope>
    <source>
        <strain evidence="2 3">FW-6</strain>
    </source>
</reference>
<accession>A0A5B8S7J8</accession>